<dbReference type="PANTHER" id="PTHR23308">
    <property type="entry name" value="NUCLEAR INHIBITOR OF PROTEIN PHOSPHATASE-1"/>
    <property type="match status" value="1"/>
</dbReference>
<reference evidence="3 4" key="1">
    <citation type="submission" date="2014-06" db="EMBL/GenBank/DDBJ databases">
        <authorList>
            <person name="Swart Estienne"/>
        </authorList>
    </citation>
    <scope>NUCLEOTIDE SEQUENCE [LARGE SCALE GENOMIC DNA]</scope>
    <source>
        <strain evidence="3 4">130c</strain>
    </source>
</reference>
<dbReference type="InterPro" id="IPR000253">
    <property type="entry name" value="FHA_dom"/>
</dbReference>
<dbReference type="AlphaFoldDB" id="A0A078B5Q0"/>
<feature type="region of interest" description="Disordered" evidence="1">
    <location>
        <begin position="627"/>
        <end position="670"/>
    </location>
</feature>
<dbReference type="Proteomes" id="UP000039865">
    <property type="component" value="Unassembled WGS sequence"/>
</dbReference>
<dbReference type="InterPro" id="IPR008984">
    <property type="entry name" value="SMAD_FHA_dom_sf"/>
</dbReference>
<feature type="compositionally biased region" description="Basic and acidic residues" evidence="1">
    <location>
        <begin position="322"/>
        <end position="333"/>
    </location>
</feature>
<feature type="region of interest" description="Disordered" evidence="1">
    <location>
        <begin position="387"/>
        <end position="420"/>
    </location>
</feature>
<dbReference type="SUPFAM" id="SSF49879">
    <property type="entry name" value="SMAD/FHA domain"/>
    <property type="match status" value="1"/>
</dbReference>
<name>A0A078B5Q0_STYLE</name>
<protein>
    <submittedName>
        <fullName evidence="3">Fha domain protein</fullName>
    </submittedName>
</protein>
<dbReference type="OrthoDB" id="444265at2759"/>
<dbReference type="OMA" id="QQAIWTF"/>
<dbReference type="CDD" id="cd22677">
    <property type="entry name" value="FHA_Kanadaptin"/>
    <property type="match status" value="1"/>
</dbReference>
<feature type="compositionally biased region" description="Basic residues" evidence="1">
    <location>
        <begin position="309"/>
        <end position="321"/>
    </location>
</feature>
<feature type="region of interest" description="Disordered" evidence="1">
    <location>
        <begin position="197"/>
        <end position="228"/>
    </location>
</feature>
<gene>
    <name evidence="3" type="primary">Contig3998.g4281</name>
    <name evidence="3" type="ORF">STYLEM_17968</name>
</gene>
<organism evidence="3 4">
    <name type="scientific">Stylonychia lemnae</name>
    <name type="common">Ciliate</name>
    <dbReference type="NCBI Taxonomy" id="5949"/>
    <lineage>
        <taxon>Eukaryota</taxon>
        <taxon>Sar</taxon>
        <taxon>Alveolata</taxon>
        <taxon>Ciliophora</taxon>
        <taxon>Intramacronucleata</taxon>
        <taxon>Spirotrichea</taxon>
        <taxon>Stichotrichia</taxon>
        <taxon>Sporadotrichida</taxon>
        <taxon>Oxytrichidae</taxon>
        <taxon>Stylonychinae</taxon>
        <taxon>Stylonychia</taxon>
    </lineage>
</organism>
<sequence>MLEYIEPFWSSKSLHDYYFEVMKEGAILEEIHLNEKPFYLVGRSKEVCDVFMENPTISRKHAIIQHKDTGDIFLYDLGSTHGTFLNKRQIPPNQYIKLKLNDLIRFGQSTRMLILNGPEEVEEEEQVDDGQPRKKIQIVSKRQNQDFLFKRRLDQLKKFHDQVNQLHDQKIQQLHGKDNEGVSWGMGFEEDEIAEYQRKQDEEGDENDDESREGNSDSDGDEDSDDDVRLLNVEVLRQRDDLTEKQVQMLNKVEGIRRQLKKLLDKKTKLKSESELEFDDKPIQGKLRGIDKKCNEMKEQLEKQEKKLKTSLKAKKNKPKKTNKDLEQETVFKYHNSDDEEDEYFDRTKYTQFNKKKQSYDQSNLQEVETYESLKLKLEQLFKQRQKITEEMQNQPSKSQGNLNQEEKDEEDELDAYMKQNEDKIRLDTQKKLGLQIVEVNKEIDKYTQLLSMVAPTNFQHKAQQIQIQEKQEELIQEKKQKPQKPSGPSLTDTMQRLKEMSELREREQEEQRKIEEQQQRLREELQIQKRIKEAQDKIMSQYQQDEDVVDDDDMGLDEDSGLRNYFKEIVNNANKNGENIDLSKYQSLIKEYDNQAQRKRQAPTLYLETEVRGNVTQKRIVQDTIGNSKQRNLNNDIEDEKLEGEVDDWIPPEDQRGDGKTSLNDKFGY</sequence>
<feature type="compositionally biased region" description="Polar residues" evidence="1">
    <location>
        <begin position="627"/>
        <end position="636"/>
    </location>
</feature>
<evidence type="ECO:0000313" key="4">
    <source>
        <dbReference type="Proteomes" id="UP000039865"/>
    </source>
</evidence>
<dbReference type="SMART" id="SM00240">
    <property type="entry name" value="FHA"/>
    <property type="match status" value="1"/>
</dbReference>
<feature type="compositionally biased region" description="Basic and acidic residues" evidence="1">
    <location>
        <begin position="496"/>
        <end position="518"/>
    </location>
</feature>
<evidence type="ECO:0000313" key="3">
    <source>
        <dbReference type="EMBL" id="CDW88843.1"/>
    </source>
</evidence>
<dbReference type="InterPro" id="IPR050923">
    <property type="entry name" value="Cell_Proc_Reg/RNA_Proc"/>
</dbReference>
<feature type="region of interest" description="Disordered" evidence="1">
    <location>
        <begin position="462"/>
        <end position="518"/>
    </location>
</feature>
<evidence type="ECO:0000259" key="2">
    <source>
        <dbReference type="PROSITE" id="PS50006"/>
    </source>
</evidence>
<feature type="compositionally biased region" description="Basic and acidic residues" evidence="1">
    <location>
        <begin position="470"/>
        <end position="481"/>
    </location>
</feature>
<feature type="region of interest" description="Disordered" evidence="1">
    <location>
        <begin position="302"/>
        <end position="333"/>
    </location>
</feature>
<accession>A0A078B5Q0</accession>
<dbReference type="Gene3D" id="2.60.200.20">
    <property type="match status" value="1"/>
</dbReference>
<feature type="compositionally biased region" description="Acidic residues" evidence="1">
    <location>
        <begin position="202"/>
        <end position="226"/>
    </location>
</feature>
<proteinExistence type="predicted"/>
<dbReference type="InParanoid" id="A0A078B5Q0"/>
<evidence type="ECO:0000256" key="1">
    <source>
        <dbReference type="SAM" id="MobiDB-lite"/>
    </source>
</evidence>
<feature type="compositionally biased region" description="Polar residues" evidence="1">
    <location>
        <begin position="391"/>
        <end position="404"/>
    </location>
</feature>
<feature type="domain" description="FHA" evidence="2">
    <location>
        <begin position="39"/>
        <end position="90"/>
    </location>
</feature>
<keyword evidence="4" id="KW-1185">Reference proteome</keyword>
<dbReference type="Pfam" id="PF00498">
    <property type="entry name" value="FHA"/>
    <property type="match status" value="1"/>
</dbReference>
<dbReference type="PROSITE" id="PS50006">
    <property type="entry name" value="FHA_DOMAIN"/>
    <property type="match status" value="1"/>
</dbReference>
<feature type="compositionally biased region" description="Acidic residues" evidence="1">
    <location>
        <begin position="637"/>
        <end position="652"/>
    </location>
</feature>
<dbReference type="EMBL" id="CCKQ01016951">
    <property type="protein sequence ID" value="CDW88843.1"/>
    <property type="molecule type" value="Genomic_DNA"/>
</dbReference>